<name>A0ABY6KBW2_9ARAC</name>
<dbReference type="PANTHER" id="PTHR21301">
    <property type="entry name" value="REVERSE TRANSCRIPTASE"/>
    <property type="match status" value="1"/>
</dbReference>
<proteinExistence type="predicted"/>
<evidence type="ECO:0000313" key="3">
    <source>
        <dbReference type="Proteomes" id="UP001235939"/>
    </source>
</evidence>
<dbReference type="Gene3D" id="3.30.420.10">
    <property type="entry name" value="Ribonuclease H-like superfamily/Ribonuclease H"/>
    <property type="match status" value="1"/>
</dbReference>
<accession>A0ABY6KBW2</accession>
<dbReference type="PANTHER" id="PTHR21301:SF10">
    <property type="entry name" value="REVERSE TRANSCRIPTASE DOMAIN-CONTAINING PROTEIN"/>
    <property type="match status" value="1"/>
</dbReference>
<feature type="compositionally biased region" description="Basic and acidic residues" evidence="1">
    <location>
        <begin position="703"/>
        <end position="712"/>
    </location>
</feature>
<dbReference type="InterPro" id="IPR036397">
    <property type="entry name" value="RNaseH_sf"/>
</dbReference>
<organism evidence="2 3">
    <name type="scientific">Cordylochernes scorpioides</name>
    <dbReference type="NCBI Taxonomy" id="51811"/>
    <lineage>
        <taxon>Eukaryota</taxon>
        <taxon>Metazoa</taxon>
        <taxon>Ecdysozoa</taxon>
        <taxon>Arthropoda</taxon>
        <taxon>Chelicerata</taxon>
        <taxon>Arachnida</taxon>
        <taxon>Pseudoscorpiones</taxon>
        <taxon>Cheliferoidea</taxon>
        <taxon>Chernetidae</taxon>
        <taxon>Cordylochernes</taxon>
    </lineage>
</organism>
<evidence type="ECO:0000256" key="1">
    <source>
        <dbReference type="SAM" id="MobiDB-lite"/>
    </source>
</evidence>
<protein>
    <recommendedName>
        <fullName evidence="4">Reverse transcriptase domain-containing protein</fullName>
    </recommendedName>
</protein>
<gene>
    <name evidence="2" type="ORF">LAZ67_4001441</name>
</gene>
<keyword evidence="3" id="KW-1185">Reference proteome</keyword>
<evidence type="ECO:0008006" key="4">
    <source>
        <dbReference type="Google" id="ProtNLM"/>
    </source>
</evidence>
<dbReference type="Proteomes" id="UP001235939">
    <property type="component" value="Chromosome 04"/>
</dbReference>
<dbReference type="EMBL" id="CP092866">
    <property type="protein sequence ID" value="UYV66357.1"/>
    <property type="molecule type" value="Genomic_DNA"/>
</dbReference>
<sequence length="884" mass="102627">MRRLREAVRLKRTERWQNNDWILHVDNARPHTAHVVLQFLAKHSTIQIPYPPYSPDLAPNDFFLYSKLKMKLKGRKFDNVDMIQAESKATLRNLSKSDFISCFDNWKKRWNRNMNAGQAASIFTIIKTNFGPEVFKMARQLEKTMIKFARTKHSSYFNHRFKDLNIIPPSLNVKALVRTSFGRQIARRASLQFVKARIQESHRMVHIQRQCLASQQSAISELLDENYMKILEESIQRGIKKIEERLMITMRNKLDRWAPRIKKVDPRRVCNISGKDLTEDQLRLLDKGSNYRPMPLKTDYIRLISNIENGIRNLNENDKIIIRNKISNVISRKTKKQNNFELEKAKLSEWEAIKKLKNDEEIVITKADKGGKTVVMKIEDYNDKITNFLNDNNTYEEIREDPTEKIKLKISKFIKNMKSKDIDKRKMKLEDVAAPLFKGLPKIHKEGVPLRPIVSGFKAPTRDLADWLKNQVPSTRKISGLNDHEIMVSFDVKSLFTNINRTLALKELREYFEVKRQDCVNKGLEIDEMIEGFRLCLDNIYFRYGDKFYRQKDGTAMGCPTSMIIADIVMASVDKKAILIEGIKIWGRYIDDVFAVIRKENLDEIMVMLNNLEKGIEFTVETEREGFLSFLDVGLTRKEDGSILTSVFRKPTDCGIHLNFNSNNPMIHKRQVIKSLVERAKQAIEAKQRRIEQQRQRRLNSPVRERHNEQQRQYRMNMSENQRALQRENSRLRMQRIRQGDNLPLPTGTCFEEDQIPLHFCGQLDQVCPKCRANPCHSREVHNHLLTGMSCYMGGLQYREILPLGSVRSSSGSCSRTPTRTALACVENAEIDVSSVLLSLQIQPCGLDGTCASVSPRHVQMVEGMSSMSSWYKIQTHRGICILS</sequence>
<reference evidence="2 3" key="1">
    <citation type="submission" date="2022-01" db="EMBL/GenBank/DDBJ databases">
        <title>A chromosomal length assembly of Cordylochernes scorpioides.</title>
        <authorList>
            <person name="Zeh D."/>
            <person name="Zeh J."/>
        </authorList>
    </citation>
    <scope>NUCLEOTIDE SEQUENCE [LARGE SCALE GENOMIC DNA]</scope>
    <source>
        <strain evidence="2">IN4F17</strain>
        <tissue evidence="2">Whole Body</tissue>
    </source>
</reference>
<evidence type="ECO:0000313" key="2">
    <source>
        <dbReference type="EMBL" id="UYV66357.1"/>
    </source>
</evidence>
<feature type="region of interest" description="Disordered" evidence="1">
    <location>
        <begin position="692"/>
        <end position="712"/>
    </location>
</feature>